<dbReference type="RefSeq" id="XP_035346973.1">
    <property type="nucleotide sequence ID" value="XM_035491080.1"/>
</dbReference>
<evidence type="ECO:0000313" key="7">
    <source>
        <dbReference type="EMBL" id="QKX60798.1"/>
    </source>
</evidence>
<dbReference type="GeneID" id="55995433"/>
<gene>
    <name evidence="7" type="ORF">TRUGW13939_07944</name>
</gene>
<dbReference type="PANTHER" id="PTHR30011">
    <property type="entry name" value="ALKANESULFONATE MONOOXYGENASE-RELATED"/>
    <property type="match status" value="1"/>
</dbReference>
<name>A0A7H8R473_TALRU</name>
<dbReference type="GO" id="GO:0016705">
    <property type="term" value="F:oxidoreductase activity, acting on paired donors, with incorporation or reduction of molecular oxygen"/>
    <property type="evidence" value="ECO:0007669"/>
    <property type="project" value="InterPro"/>
</dbReference>
<dbReference type="AlphaFoldDB" id="A0A7H8R473"/>
<evidence type="ECO:0000256" key="4">
    <source>
        <dbReference type="ARBA" id="ARBA00023033"/>
    </source>
</evidence>
<dbReference type="EMBL" id="CP055901">
    <property type="protein sequence ID" value="QKX60798.1"/>
    <property type="molecule type" value="Genomic_DNA"/>
</dbReference>
<dbReference type="InterPro" id="IPR036661">
    <property type="entry name" value="Luciferase-like_sf"/>
</dbReference>
<dbReference type="InterPro" id="IPR051260">
    <property type="entry name" value="Diverse_substr_monoxygenases"/>
</dbReference>
<dbReference type="OrthoDB" id="5561043at2759"/>
<dbReference type="InterPro" id="IPR011251">
    <property type="entry name" value="Luciferase-like_dom"/>
</dbReference>
<dbReference type="PIRSF" id="PIRSF000337">
    <property type="entry name" value="NTA_MOA"/>
    <property type="match status" value="1"/>
</dbReference>
<dbReference type="GO" id="GO:0004497">
    <property type="term" value="F:monooxygenase activity"/>
    <property type="evidence" value="ECO:0007669"/>
    <property type="project" value="UniProtKB-KW"/>
</dbReference>
<keyword evidence="4" id="KW-0503">Monooxygenase</keyword>
<reference evidence="8" key="1">
    <citation type="submission" date="2020-06" db="EMBL/GenBank/DDBJ databases">
        <title>A chromosome-scale genome assembly of Talaromyces rugulosus W13939.</title>
        <authorList>
            <person name="Wang B."/>
            <person name="Guo L."/>
            <person name="Ye K."/>
            <person name="Wang L."/>
        </authorList>
    </citation>
    <scope>NUCLEOTIDE SEQUENCE [LARGE SCALE GENOMIC DNA]</scope>
    <source>
        <strain evidence="8">W13939</strain>
    </source>
</reference>
<evidence type="ECO:0000256" key="2">
    <source>
        <dbReference type="ARBA" id="ARBA00022643"/>
    </source>
</evidence>
<keyword evidence="8" id="KW-1185">Reference proteome</keyword>
<protein>
    <recommendedName>
        <fullName evidence="6">Luciferase-like domain-containing protein</fullName>
    </recommendedName>
</protein>
<dbReference type="KEGG" id="trg:TRUGW13939_07944"/>
<sequence>MASPDHPRKQLIINAMVLMSPSGPSPGLWRHPADTSPEFHDVHHWANLAKTLEAAKFHGIFIADTIGGYEIYKGPRNFAPSISAGAQFPNIEPLSVISAMAAATESINFSVTVTTTYEQPYHLARRLSTVDHMSRGRLGWNIVTGYLDSAARNLGYTEQPSHDERYVIAEEYMDVMYKLMESSWRDDAVVYDREKGVFSDPTRVREINHVGKYYSVPGPHICNPSLQRTPVLLQAGTSKAGKSFAAKHAEAVFVSGHSPEMLAQNIADIRSMAQSEFGRDPQNVKFLALVCPIIGRTEKEAHEKHREFIGLGSKEGALALFGGWTGIDLSKYGDDEELRYVESNGIRSIVEGWSKACPGVEKWTKVTLAEQIVVGGLCATIVGTTQQVANELERWVKVADLDGFNFSYAVKPGTYTEIAELLLPELRLRGVFWDDYTVKGGTYRENFYGVKGENGLPADHPGAKFRWKAGVDAADHPIPDS</sequence>
<proteinExistence type="inferred from homology"/>
<accession>A0A7H8R473</accession>
<evidence type="ECO:0000256" key="5">
    <source>
        <dbReference type="ARBA" id="ARBA00033748"/>
    </source>
</evidence>
<feature type="domain" description="Luciferase-like" evidence="6">
    <location>
        <begin position="30"/>
        <end position="397"/>
    </location>
</feature>
<dbReference type="Gene3D" id="3.20.20.30">
    <property type="entry name" value="Luciferase-like domain"/>
    <property type="match status" value="1"/>
</dbReference>
<keyword evidence="1" id="KW-0285">Flavoprotein</keyword>
<comment type="similarity">
    <text evidence="5">Belongs to the NtaA/SnaA/DszA monooxygenase family.</text>
</comment>
<keyword evidence="2" id="KW-0288">FMN</keyword>
<dbReference type="Pfam" id="PF00296">
    <property type="entry name" value="Bac_luciferase"/>
    <property type="match status" value="1"/>
</dbReference>
<evidence type="ECO:0000256" key="1">
    <source>
        <dbReference type="ARBA" id="ARBA00022630"/>
    </source>
</evidence>
<dbReference type="PANTHER" id="PTHR30011:SF16">
    <property type="entry name" value="C2H2 FINGER DOMAIN TRANSCRIPTION FACTOR (EUROFUNG)-RELATED"/>
    <property type="match status" value="1"/>
</dbReference>
<organism evidence="7 8">
    <name type="scientific">Talaromyces rugulosus</name>
    <name type="common">Penicillium rugulosum</name>
    <dbReference type="NCBI Taxonomy" id="121627"/>
    <lineage>
        <taxon>Eukaryota</taxon>
        <taxon>Fungi</taxon>
        <taxon>Dikarya</taxon>
        <taxon>Ascomycota</taxon>
        <taxon>Pezizomycotina</taxon>
        <taxon>Eurotiomycetes</taxon>
        <taxon>Eurotiomycetidae</taxon>
        <taxon>Eurotiales</taxon>
        <taxon>Trichocomaceae</taxon>
        <taxon>Talaromyces</taxon>
        <taxon>Talaromyces sect. Islandici</taxon>
    </lineage>
</organism>
<dbReference type="Proteomes" id="UP000509510">
    <property type="component" value="Chromosome IV"/>
</dbReference>
<evidence type="ECO:0000259" key="6">
    <source>
        <dbReference type="Pfam" id="PF00296"/>
    </source>
</evidence>
<keyword evidence="3" id="KW-0560">Oxidoreductase</keyword>
<dbReference type="NCBIfam" id="TIGR03860">
    <property type="entry name" value="FMN_nitrolo"/>
    <property type="match status" value="1"/>
</dbReference>
<evidence type="ECO:0000256" key="3">
    <source>
        <dbReference type="ARBA" id="ARBA00023002"/>
    </source>
</evidence>
<dbReference type="InterPro" id="IPR016215">
    <property type="entry name" value="NTA_MOA"/>
</dbReference>
<dbReference type="SUPFAM" id="SSF51679">
    <property type="entry name" value="Bacterial luciferase-like"/>
    <property type="match status" value="1"/>
</dbReference>
<evidence type="ECO:0000313" key="8">
    <source>
        <dbReference type="Proteomes" id="UP000509510"/>
    </source>
</evidence>